<dbReference type="AlphaFoldDB" id="A0A419EVK7"/>
<gene>
    <name evidence="2" type="ORF">C4532_12630</name>
</gene>
<feature type="transmembrane region" description="Helical" evidence="1">
    <location>
        <begin position="127"/>
        <end position="151"/>
    </location>
</feature>
<feature type="transmembrane region" description="Helical" evidence="1">
    <location>
        <begin position="81"/>
        <end position="104"/>
    </location>
</feature>
<keyword evidence="1" id="KW-0812">Transmembrane</keyword>
<protein>
    <submittedName>
        <fullName evidence="2">Uncharacterized protein</fullName>
    </submittedName>
</protein>
<comment type="caution">
    <text evidence="2">The sequence shown here is derived from an EMBL/GenBank/DDBJ whole genome shotgun (WGS) entry which is preliminary data.</text>
</comment>
<feature type="transmembrane region" description="Helical" evidence="1">
    <location>
        <begin position="16"/>
        <end position="34"/>
    </location>
</feature>
<feature type="transmembrane region" description="Helical" evidence="1">
    <location>
        <begin position="227"/>
        <end position="246"/>
    </location>
</feature>
<dbReference type="EMBL" id="QZKI01000091">
    <property type="protein sequence ID" value="RJP68486.1"/>
    <property type="molecule type" value="Genomic_DNA"/>
</dbReference>
<feature type="transmembrane region" description="Helical" evidence="1">
    <location>
        <begin position="40"/>
        <end position="61"/>
    </location>
</feature>
<accession>A0A419EVK7</accession>
<feature type="transmembrane region" description="Helical" evidence="1">
    <location>
        <begin position="158"/>
        <end position="176"/>
    </location>
</feature>
<dbReference type="Gene3D" id="2.120.10.30">
    <property type="entry name" value="TolB, C-terminal domain"/>
    <property type="match status" value="1"/>
</dbReference>
<organism evidence="2 3">
    <name type="scientific">Candidatus Abyssobacteria bacterium SURF_17</name>
    <dbReference type="NCBI Taxonomy" id="2093361"/>
    <lineage>
        <taxon>Bacteria</taxon>
        <taxon>Pseudomonadati</taxon>
        <taxon>Candidatus Hydrogenedentota</taxon>
        <taxon>Candidatus Abyssobacteria</taxon>
    </lineage>
</organism>
<proteinExistence type="predicted"/>
<dbReference type="Proteomes" id="UP000285961">
    <property type="component" value="Unassembled WGS sequence"/>
</dbReference>
<evidence type="ECO:0000313" key="3">
    <source>
        <dbReference type="Proteomes" id="UP000285961"/>
    </source>
</evidence>
<keyword evidence="1" id="KW-0472">Membrane</keyword>
<dbReference type="InterPro" id="IPR011042">
    <property type="entry name" value="6-blade_b-propeller_TolB-like"/>
</dbReference>
<name>A0A419EVK7_9BACT</name>
<keyword evidence="1" id="KW-1133">Transmembrane helix</keyword>
<evidence type="ECO:0000313" key="2">
    <source>
        <dbReference type="EMBL" id="RJP68486.1"/>
    </source>
</evidence>
<evidence type="ECO:0000256" key="1">
    <source>
        <dbReference type="SAM" id="Phobius"/>
    </source>
</evidence>
<sequence>MIRAIFWKEWRKWRRAFFSFLMGAILISIIPLAGPSGELGAPWLVYVLLVLMSLFTGQLFFEEGRKGTHPFLWARPATKPFVFCAHQASCLVILGIFAIITLSVECAVGALRIPGFSVLDRVVDPGLLYEFGFCLFVFSASCFVATSAMVFSPSVTGIAFLVGVATVVVMLWQGILPPLLRRMQPLDPGESPLASLLILASTIVLPATLSLWEMSFFEVKDARNKRWIRAVTVASIFCAVLLFATVRSCQRAIRYPAVEQMSEIIVTNNKDCPVVCVVPVSAAEDNLVPLSDTSRFGNLANPRSGSKQLSPSRRITGRSFTLIPGTLLYIYISDKPLWGREIRRYNQQTREKNVLSGDASWSRKTLSRPFLSPDNDRAAYPETVRPWFGNQVRTSLWITKVERPYLSDSATLTETDDVVFRPIGWTPDGYDFILEKTTADEGASTAPKRPELWAVNWLATEKRPFLPDFWGSMITESDLAQAGEWISLVQRSDEADSRYALWLVNYRTKAKLQVALSKEVPVRCWSKSGERFAYWTREDGLTIFHVSNAPEKKAVCPHGNQVRQMKWSPSEMKLAVVVEESKSGGDGTALELLHPEDCTIQTLVADLSATENQWEWLSDAAIVYAAGNELWRVDVNGKQTLVVPLPSSPGTYK</sequence>
<dbReference type="SUPFAM" id="SSF82171">
    <property type="entry name" value="DPP6 N-terminal domain-like"/>
    <property type="match status" value="1"/>
</dbReference>
<feature type="transmembrane region" description="Helical" evidence="1">
    <location>
        <begin position="196"/>
        <end position="215"/>
    </location>
</feature>
<reference evidence="2 3" key="1">
    <citation type="journal article" date="2017" name="ISME J.">
        <title>Energy and carbon metabolisms in a deep terrestrial subsurface fluid microbial community.</title>
        <authorList>
            <person name="Momper L."/>
            <person name="Jungbluth S.P."/>
            <person name="Lee M.D."/>
            <person name="Amend J.P."/>
        </authorList>
    </citation>
    <scope>NUCLEOTIDE SEQUENCE [LARGE SCALE GENOMIC DNA]</scope>
    <source>
        <strain evidence="2">SURF_17</strain>
    </source>
</reference>